<accession>A0A2P2PIT9</accession>
<organism evidence="1">
    <name type="scientific">Rhizophora mucronata</name>
    <name type="common">Asiatic mangrove</name>
    <dbReference type="NCBI Taxonomy" id="61149"/>
    <lineage>
        <taxon>Eukaryota</taxon>
        <taxon>Viridiplantae</taxon>
        <taxon>Streptophyta</taxon>
        <taxon>Embryophyta</taxon>
        <taxon>Tracheophyta</taxon>
        <taxon>Spermatophyta</taxon>
        <taxon>Magnoliopsida</taxon>
        <taxon>eudicotyledons</taxon>
        <taxon>Gunneridae</taxon>
        <taxon>Pentapetalae</taxon>
        <taxon>rosids</taxon>
        <taxon>fabids</taxon>
        <taxon>Malpighiales</taxon>
        <taxon>Rhizophoraceae</taxon>
        <taxon>Rhizophora</taxon>
    </lineage>
</organism>
<sequence>MELEILSKFVIIVENWIAYLPQQSYR</sequence>
<dbReference type="EMBL" id="GGEC01074133">
    <property type="protein sequence ID" value="MBX54617.1"/>
    <property type="molecule type" value="Transcribed_RNA"/>
</dbReference>
<proteinExistence type="predicted"/>
<protein>
    <submittedName>
        <fullName evidence="1">Uncharacterized protein</fullName>
    </submittedName>
</protein>
<reference evidence="1" key="1">
    <citation type="submission" date="2018-02" db="EMBL/GenBank/DDBJ databases">
        <title>Rhizophora mucronata_Transcriptome.</title>
        <authorList>
            <person name="Meera S.P."/>
            <person name="Sreeshan A."/>
            <person name="Augustine A."/>
        </authorList>
    </citation>
    <scope>NUCLEOTIDE SEQUENCE</scope>
    <source>
        <tissue evidence="1">Leaf</tissue>
    </source>
</reference>
<name>A0A2P2PIT9_RHIMU</name>
<dbReference type="AlphaFoldDB" id="A0A2P2PIT9"/>
<evidence type="ECO:0000313" key="1">
    <source>
        <dbReference type="EMBL" id="MBX54617.1"/>
    </source>
</evidence>